<evidence type="ECO:0008006" key="3">
    <source>
        <dbReference type="Google" id="ProtNLM"/>
    </source>
</evidence>
<dbReference type="AlphaFoldDB" id="A0A3M6U6G3"/>
<comment type="caution">
    <text evidence="1">The sequence shown here is derived from an EMBL/GenBank/DDBJ whole genome shotgun (WGS) entry which is preliminary data.</text>
</comment>
<proteinExistence type="predicted"/>
<dbReference type="EMBL" id="RCHS01002162">
    <property type="protein sequence ID" value="RMX49186.1"/>
    <property type="molecule type" value="Genomic_DNA"/>
</dbReference>
<sequence>MVSEKSSTAKSNQAQGDLLMPQAHSPLLLSGVEFEVVSTAKVLGVIISSNLKWSAHTNSLTTKAAKRLYLLGQLKCVVIANSDLVRFHCSVIRLQSTTVPLR</sequence>
<gene>
    <name evidence="1" type="ORF">pdam_00022630</name>
</gene>
<organism evidence="1 2">
    <name type="scientific">Pocillopora damicornis</name>
    <name type="common">Cauliflower coral</name>
    <name type="synonym">Millepora damicornis</name>
    <dbReference type="NCBI Taxonomy" id="46731"/>
    <lineage>
        <taxon>Eukaryota</taxon>
        <taxon>Metazoa</taxon>
        <taxon>Cnidaria</taxon>
        <taxon>Anthozoa</taxon>
        <taxon>Hexacorallia</taxon>
        <taxon>Scleractinia</taxon>
        <taxon>Astrocoeniina</taxon>
        <taxon>Pocilloporidae</taxon>
        <taxon>Pocillopora</taxon>
    </lineage>
</organism>
<evidence type="ECO:0000313" key="2">
    <source>
        <dbReference type="Proteomes" id="UP000275408"/>
    </source>
</evidence>
<accession>A0A3M6U6G3</accession>
<reference evidence="1 2" key="1">
    <citation type="journal article" date="2018" name="Sci. Rep.">
        <title>Comparative analysis of the Pocillopora damicornis genome highlights role of immune system in coral evolution.</title>
        <authorList>
            <person name="Cunning R."/>
            <person name="Bay R.A."/>
            <person name="Gillette P."/>
            <person name="Baker A.C."/>
            <person name="Traylor-Knowles N."/>
        </authorList>
    </citation>
    <scope>NUCLEOTIDE SEQUENCE [LARGE SCALE GENOMIC DNA]</scope>
    <source>
        <strain evidence="1">RSMAS</strain>
        <tissue evidence="1">Whole animal</tissue>
    </source>
</reference>
<evidence type="ECO:0000313" key="1">
    <source>
        <dbReference type="EMBL" id="RMX49186.1"/>
    </source>
</evidence>
<dbReference type="Proteomes" id="UP000275408">
    <property type="component" value="Unassembled WGS sequence"/>
</dbReference>
<name>A0A3M6U6G3_POCDA</name>
<keyword evidence="2" id="KW-1185">Reference proteome</keyword>
<protein>
    <recommendedName>
        <fullName evidence="3">Alkylated DNA repair protein AlkB homologue 8 N-terminal domain-containing protein</fullName>
    </recommendedName>
</protein>